<sequence>MTMKDRRFPDPTRRHLLTSVGVAGVGAYGFLRLRGASTATPPDQYPNYTIADTDGPRLIVGWYSTYNGAVLSGSPLDDTEWDANATDSYIDDVATVLADDPAVDVDNLLPGDSGTLSIGLFADSEPLRVWARLVSTDSGPLSEAVGIEAWYDTGIFGVGGCQGAEAGPSFDPITDSGATLADPGALVDGVEINPGAFDNGVLEAGQRVCVALAWTLPETAGNELQNTAVGFDLQFAAVAADGIDTGTNPFAEGP</sequence>
<proteinExistence type="predicted"/>
<dbReference type="PROSITE" id="PS51318">
    <property type="entry name" value="TAT"/>
    <property type="match status" value="1"/>
</dbReference>
<organism evidence="1 2">
    <name type="scientific">Halohasta litchfieldiae</name>
    <dbReference type="NCBI Taxonomy" id="1073996"/>
    <lineage>
        <taxon>Archaea</taxon>
        <taxon>Methanobacteriati</taxon>
        <taxon>Methanobacteriota</taxon>
        <taxon>Stenosarchaea group</taxon>
        <taxon>Halobacteria</taxon>
        <taxon>Halobacteriales</taxon>
        <taxon>Haloferacaceae</taxon>
        <taxon>Halohasta</taxon>
    </lineage>
</organism>
<dbReference type="EMBL" id="FNYR01000052">
    <property type="protein sequence ID" value="SEJ34447.1"/>
    <property type="molecule type" value="Genomic_DNA"/>
</dbReference>
<dbReference type="STRING" id="1073996.SAMN05444271_1527"/>
<accession>A0A1H6Y5Y8</accession>
<evidence type="ECO:0000313" key="1">
    <source>
        <dbReference type="EMBL" id="SEJ34447.1"/>
    </source>
</evidence>
<dbReference type="InterPro" id="IPR006311">
    <property type="entry name" value="TAT_signal"/>
</dbReference>
<name>A0A1H6Y5Y8_9EURY</name>
<evidence type="ECO:0008006" key="3">
    <source>
        <dbReference type="Google" id="ProtNLM"/>
    </source>
</evidence>
<evidence type="ECO:0000313" key="2">
    <source>
        <dbReference type="Proteomes" id="UP000198888"/>
    </source>
</evidence>
<reference evidence="1 2" key="1">
    <citation type="submission" date="2016-10" db="EMBL/GenBank/DDBJ databases">
        <authorList>
            <person name="de Groot N.N."/>
        </authorList>
    </citation>
    <scope>NUCLEOTIDE SEQUENCE [LARGE SCALE GENOMIC DNA]</scope>
    <source>
        <strain evidence="1 2">DSM 22187</strain>
    </source>
</reference>
<gene>
    <name evidence="1" type="ORF">SAMN05444271_1527</name>
</gene>
<dbReference type="AlphaFoldDB" id="A0A1H6Y5Y8"/>
<dbReference type="Proteomes" id="UP000198888">
    <property type="component" value="Unassembled WGS sequence"/>
</dbReference>
<keyword evidence="2" id="KW-1185">Reference proteome</keyword>
<protein>
    <recommendedName>
        <fullName evidence="3">SipW-cognate class signal peptide</fullName>
    </recommendedName>
</protein>